<proteinExistence type="predicted"/>
<dbReference type="InterPro" id="IPR012337">
    <property type="entry name" value="RNaseH-like_sf"/>
</dbReference>
<reference evidence="3 4" key="1">
    <citation type="submission" date="2021-04" db="EMBL/GenBank/DDBJ databases">
        <authorList>
            <person name="Bliznina A."/>
        </authorList>
    </citation>
    <scope>NUCLEOTIDE SEQUENCE [LARGE SCALE GENOMIC DNA]</scope>
</reference>
<dbReference type="InterPro" id="IPR003165">
    <property type="entry name" value="Piwi"/>
</dbReference>
<dbReference type="Proteomes" id="UP001158576">
    <property type="component" value="Chromosome 1"/>
</dbReference>
<accession>A0ABN7SN91</accession>
<feature type="compositionally biased region" description="Basic residues" evidence="1">
    <location>
        <begin position="228"/>
        <end position="240"/>
    </location>
</feature>
<feature type="compositionally biased region" description="Basic and acidic residues" evidence="1">
    <location>
        <begin position="191"/>
        <end position="220"/>
    </location>
</feature>
<dbReference type="SUPFAM" id="SSF101690">
    <property type="entry name" value="PAZ domain"/>
    <property type="match status" value="1"/>
</dbReference>
<gene>
    <name evidence="3" type="ORF">OKIOD_LOCUS10301</name>
</gene>
<keyword evidence="4" id="KW-1185">Reference proteome</keyword>
<dbReference type="SUPFAM" id="SSF53098">
    <property type="entry name" value="Ribonuclease H-like"/>
    <property type="match status" value="1"/>
</dbReference>
<evidence type="ECO:0000313" key="3">
    <source>
        <dbReference type="EMBL" id="CAG5104782.1"/>
    </source>
</evidence>
<dbReference type="EMBL" id="OU015566">
    <property type="protein sequence ID" value="CAG5104782.1"/>
    <property type="molecule type" value="Genomic_DNA"/>
</dbReference>
<name>A0ABN7SN91_OIKDI</name>
<feature type="region of interest" description="Disordered" evidence="1">
    <location>
        <begin position="182"/>
        <end position="257"/>
    </location>
</feature>
<sequence length="1173" mass="133557">MTFEQFSAMPTLLTRDENNRISRRKNLPEIDSFITLNYSNLYGPVGQKILNNHMMAVLRIQPGKVDVDLDPFTLNTNIKVTPIDFRDGNVVVTIQGEQHGLYLGINEKTRRIDLKKETDRTTEWMLEIDLETKKDLYRNVYTNKYLTFGHINYPRVSVKRYNKRRKPEFQFLQIMTEISRNWKAASPTVSDSRDMSGYGRREREGRHHQRDYHDRSRSQSRDGGQYHRGGRGGGRGRGRGRGGGPRNERDEKRQETKEKIARMHYQGEDQLLSYKAEVARAHDRLKIQADIVRDTANHEERREKQEIRERSKELEDLPIAKMNGSLSEGRKIPLKTNAYRIEINPSSRFYVYELLSCTVKASKGRPPELKKKERRTVIAKLGRMLGAPIAFDGESCMLLYKEFRGIGLFRVEDVGWVQEDKRRNEFEFGLADVPRENGKKDHVEGKFLFRLGISLSTVSDYINGLNVDVPPSDVIQAVEIIMRTLPAARAQYLSKGRAAFCDIVNTDSDKRNIPGGKTVWHGICQSAKISHWKSIGKNALTLNLDLAHALMFRQSLMTDLFEEYEGRHHLLEESLKHLDIEVIGGDRQYYKFSKFSRYPIAHTEMYDSRNECVKNMYDHFRRAGFNHLNGQYVVVETTAKHKKAPKGNQVVKFPLENVRLLGGQRPKGLISEKTQADFIRATAEPAPDRQAKIQEIVENKELFDRQVLETYGLRLSKTVMEAEGHVLVTPKIFANQGEEIDVKPNDDNSWNISQFEQPAAPVNRNWMRVVIGENQNEFGRYWNEAGQHLCKIGTELGVPMGAPLFSEWFETGLDFDGWCARMKKADPKAWANLAFILVCCGRNKDDYSLVKVAAELNHSVMTQCILPITVMENNRISLRNIWYKINKKLGGHNWKIQIPLPESPVPLMVMGYGLSHAEKDSADPTIAGFVASTAQGALGYKNYVDVQHPGLNIVAKRVLKDAMAALLSKYRDGNSNALPERIIIYRGGGSEGAFQAILKNELMGIREALAELKADYQPGITFICAIRSSHQKFFAADKKDETGMGKNVPIGTCVSGFGNGTPDSYSFHLMSHSAIGCANPTFYSVLHDDNGIELQNMVNMTYALSMATQRCNKSTSHTTPVFLANLLTERARNHWKGTALGHELRANGFRRIDGDHKLRVQVLERFQNEVFFI</sequence>
<feature type="domain" description="Piwi" evidence="2">
    <location>
        <begin position="832"/>
        <end position="1136"/>
    </location>
</feature>
<dbReference type="InterPro" id="IPR036397">
    <property type="entry name" value="RNaseH_sf"/>
</dbReference>
<feature type="compositionally biased region" description="Basic and acidic residues" evidence="1">
    <location>
        <begin position="246"/>
        <end position="257"/>
    </location>
</feature>
<dbReference type="InterPro" id="IPR036085">
    <property type="entry name" value="PAZ_dom_sf"/>
</dbReference>
<protein>
    <submittedName>
        <fullName evidence="3">Oidioi.mRNA.OKI2018_I69.chr1.g1536.t1.cds</fullName>
    </submittedName>
</protein>
<dbReference type="SMART" id="SM00950">
    <property type="entry name" value="Piwi"/>
    <property type="match status" value="1"/>
</dbReference>
<dbReference type="PROSITE" id="PS50822">
    <property type="entry name" value="PIWI"/>
    <property type="match status" value="1"/>
</dbReference>
<evidence type="ECO:0000256" key="1">
    <source>
        <dbReference type="SAM" id="MobiDB-lite"/>
    </source>
</evidence>
<evidence type="ECO:0000259" key="2">
    <source>
        <dbReference type="PROSITE" id="PS50822"/>
    </source>
</evidence>
<organism evidence="3 4">
    <name type="scientific">Oikopleura dioica</name>
    <name type="common">Tunicate</name>
    <dbReference type="NCBI Taxonomy" id="34765"/>
    <lineage>
        <taxon>Eukaryota</taxon>
        <taxon>Metazoa</taxon>
        <taxon>Chordata</taxon>
        <taxon>Tunicata</taxon>
        <taxon>Appendicularia</taxon>
        <taxon>Copelata</taxon>
        <taxon>Oikopleuridae</taxon>
        <taxon>Oikopleura</taxon>
    </lineage>
</organism>
<dbReference type="Gene3D" id="3.30.420.10">
    <property type="entry name" value="Ribonuclease H-like superfamily/Ribonuclease H"/>
    <property type="match status" value="1"/>
</dbReference>
<dbReference type="Gene3D" id="3.40.50.2300">
    <property type="match status" value="1"/>
</dbReference>
<dbReference type="Pfam" id="PF02171">
    <property type="entry name" value="Piwi"/>
    <property type="match status" value="1"/>
</dbReference>
<evidence type="ECO:0000313" key="4">
    <source>
        <dbReference type="Proteomes" id="UP001158576"/>
    </source>
</evidence>
<dbReference type="PANTHER" id="PTHR22891">
    <property type="entry name" value="EUKARYOTIC TRANSLATION INITIATION FACTOR 2C"/>
    <property type="match status" value="1"/>
</dbReference>
<dbReference type="Gene3D" id="2.80.10.50">
    <property type="match status" value="1"/>
</dbReference>